<accession>A0A550BTN1</accession>
<name>A0A550BTN1_9AGAR</name>
<evidence type="ECO:0000313" key="2">
    <source>
        <dbReference type="EMBL" id="TRM55886.1"/>
    </source>
</evidence>
<evidence type="ECO:0000313" key="3">
    <source>
        <dbReference type="Proteomes" id="UP000320762"/>
    </source>
</evidence>
<organism evidence="2 3">
    <name type="scientific">Schizophyllum amplum</name>
    <dbReference type="NCBI Taxonomy" id="97359"/>
    <lineage>
        <taxon>Eukaryota</taxon>
        <taxon>Fungi</taxon>
        <taxon>Dikarya</taxon>
        <taxon>Basidiomycota</taxon>
        <taxon>Agaricomycotina</taxon>
        <taxon>Agaricomycetes</taxon>
        <taxon>Agaricomycetidae</taxon>
        <taxon>Agaricales</taxon>
        <taxon>Schizophyllaceae</taxon>
        <taxon>Schizophyllum</taxon>
    </lineage>
</organism>
<dbReference type="AlphaFoldDB" id="A0A550BTN1"/>
<keyword evidence="3" id="KW-1185">Reference proteome</keyword>
<protein>
    <submittedName>
        <fullName evidence="2">Uncharacterized protein</fullName>
    </submittedName>
</protein>
<gene>
    <name evidence="2" type="ORF">BD626DRAFT_587644</name>
</gene>
<dbReference type="Proteomes" id="UP000320762">
    <property type="component" value="Unassembled WGS sequence"/>
</dbReference>
<dbReference type="EMBL" id="VDMD01000089">
    <property type="protein sequence ID" value="TRM55886.1"/>
    <property type="molecule type" value="Genomic_DNA"/>
</dbReference>
<feature type="region of interest" description="Disordered" evidence="1">
    <location>
        <begin position="138"/>
        <end position="160"/>
    </location>
</feature>
<comment type="caution">
    <text evidence="2">The sequence shown here is derived from an EMBL/GenBank/DDBJ whole genome shotgun (WGS) entry which is preliminary data.</text>
</comment>
<reference evidence="2 3" key="1">
    <citation type="journal article" date="2019" name="New Phytol.">
        <title>Comparative genomics reveals unique wood-decay strategies and fruiting body development in the Schizophyllaceae.</title>
        <authorList>
            <person name="Almasi E."/>
            <person name="Sahu N."/>
            <person name="Krizsan K."/>
            <person name="Balint B."/>
            <person name="Kovacs G.M."/>
            <person name="Kiss B."/>
            <person name="Cseklye J."/>
            <person name="Drula E."/>
            <person name="Henrissat B."/>
            <person name="Nagy I."/>
            <person name="Chovatia M."/>
            <person name="Adam C."/>
            <person name="LaButti K."/>
            <person name="Lipzen A."/>
            <person name="Riley R."/>
            <person name="Grigoriev I.V."/>
            <person name="Nagy L.G."/>
        </authorList>
    </citation>
    <scope>NUCLEOTIDE SEQUENCE [LARGE SCALE GENOMIC DNA]</scope>
    <source>
        <strain evidence="2 3">NL-1724</strain>
    </source>
</reference>
<proteinExistence type="predicted"/>
<sequence>MPIDSATATSPLWVKNKVYIGGDHVCILVKHGNAWHSSLYKCKITHQGNDANQPPSTAYWEFIRVQTDYMQPALYCTSPEIICHYRRPVVGHCRGRLVRVVSQPKALVKIHASLIGYHVKLLSRRTWRRVGGREGWGRGIVSQGSSSSSTSSSSPVSRRKESMAEVRDTWDSAFVFGYAYQHRVWYIDNPSFLQAPSYKLTSLPGLVVLCSLQECVFASRLDGKETSSTPEVIWSSFREGK</sequence>
<evidence type="ECO:0000256" key="1">
    <source>
        <dbReference type="SAM" id="MobiDB-lite"/>
    </source>
</evidence>
<feature type="compositionally biased region" description="Low complexity" evidence="1">
    <location>
        <begin position="142"/>
        <end position="156"/>
    </location>
</feature>